<proteinExistence type="predicted"/>
<name>A0AAD8BYI7_BIOPF</name>
<evidence type="ECO:0000313" key="2">
    <source>
        <dbReference type="Proteomes" id="UP001233172"/>
    </source>
</evidence>
<reference evidence="1" key="1">
    <citation type="journal article" date="2023" name="PLoS Negl. Trop. Dis.">
        <title>A genome sequence for Biomphalaria pfeifferi, the major vector snail for the human-infecting parasite Schistosoma mansoni.</title>
        <authorList>
            <person name="Bu L."/>
            <person name="Lu L."/>
            <person name="Laidemitt M.R."/>
            <person name="Zhang S.M."/>
            <person name="Mutuku M."/>
            <person name="Mkoji G."/>
            <person name="Steinauer M."/>
            <person name="Loker E.S."/>
        </authorList>
    </citation>
    <scope>NUCLEOTIDE SEQUENCE</scope>
    <source>
        <strain evidence="1">KasaAsao</strain>
    </source>
</reference>
<dbReference type="EMBL" id="JASAOG010000026">
    <property type="protein sequence ID" value="KAK0062154.1"/>
    <property type="molecule type" value="Genomic_DNA"/>
</dbReference>
<accession>A0AAD8BYI7</accession>
<keyword evidence="2" id="KW-1185">Reference proteome</keyword>
<organism evidence="1 2">
    <name type="scientific">Biomphalaria pfeifferi</name>
    <name type="common">Bloodfluke planorb</name>
    <name type="synonym">Freshwater snail</name>
    <dbReference type="NCBI Taxonomy" id="112525"/>
    <lineage>
        <taxon>Eukaryota</taxon>
        <taxon>Metazoa</taxon>
        <taxon>Spiralia</taxon>
        <taxon>Lophotrochozoa</taxon>
        <taxon>Mollusca</taxon>
        <taxon>Gastropoda</taxon>
        <taxon>Heterobranchia</taxon>
        <taxon>Euthyneura</taxon>
        <taxon>Panpulmonata</taxon>
        <taxon>Hygrophila</taxon>
        <taxon>Lymnaeoidea</taxon>
        <taxon>Planorbidae</taxon>
        <taxon>Biomphalaria</taxon>
    </lineage>
</organism>
<gene>
    <name evidence="1" type="ORF">Bpfe_008255</name>
</gene>
<comment type="caution">
    <text evidence="1">The sequence shown here is derived from an EMBL/GenBank/DDBJ whole genome shotgun (WGS) entry which is preliminary data.</text>
</comment>
<reference evidence="1" key="2">
    <citation type="submission" date="2023-04" db="EMBL/GenBank/DDBJ databases">
        <authorList>
            <person name="Bu L."/>
            <person name="Lu L."/>
            <person name="Laidemitt M.R."/>
            <person name="Zhang S.M."/>
            <person name="Mutuku M."/>
            <person name="Mkoji G."/>
            <person name="Steinauer M."/>
            <person name="Loker E.S."/>
        </authorList>
    </citation>
    <scope>NUCLEOTIDE SEQUENCE</scope>
    <source>
        <strain evidence="1">KasaAsao</strain>
        <tissue evidence="1">Whole Snail</tissue>
    </source>
</reference>
<dbReference type="Proteomes" id="UP001233172">
    <property type="component" value="Unassembled WGS sequence"/>
</dbReference>
<dbReference type="AlphaFoldDB" id="A0AAD8BYI7"/>
<sequence>MFTLRSSLEFKYVMNWSSGVASGSVSPLVNIPSSLLQSKYSLRTLDAMHRSEVFISS</sequence>
<evidence type="ECO:0000313" key="1">
    <source>
        <dbReference type="EMBL" id="KAK0062154.1"/>
    </source>
</evidence>
<protein>
    <submittedName>
        <fullName evidence="1">Uncharacterized protein</fullName>
    </submittedName>
</protein>
<feature type="non-terminal residue" evidence="1">
    <location>
        <position position="57"/>
    </location>
</feature>